<dbReference type="Pfam" id="PF00201">
    <property type="entry name" value="UDPGT"/>
    <property type="match status" value="1"/>
</dbReference>
<keyword evidence="2 4" id="KW-0328">Glycosyltransferase</keyword>
<dbReference type="Gene3D" id="3.40.50.2000">
    <property type="entry name" value="Glycogen Phosphorylase B"/>
    <property type="match status" value="2"/>
</dbReference>
<evidence type="ECO:0000256" key="4">
    <source>
        <dbReference type="RuleBase" id="RU003718"/>
    </source>
</evidence>
<evidence type="ECO:0000256" key="5">
    <source>
        <dbReference type="RuleBase" id="RU362057"/>
    </source>
</evidence>
<dbReference type="InterPro" id="IPR002213">
    <property type="entry name" value="UDP_glucos_trans"/>
</dbReference>
<dbReference type="FunFam" id="3.40.50.2000:FF:000020">
    <property type="entry name" value="Glycosyltransferase"/>
    <property type="match status" value="1"/>
</dbReference>
<keyword evidence="3 4" id="KW-0808">Transferase</keyword>
<dbReference type="PANTHER" id="PTHR48048">
    <property type="entry name" value="GLYCOSYLTRANSFERASE"/>
    <property type="match status" value="1"/>
</dbReference>
<reference evidence="6" key="1">
    <citation type="journal article" date="2018" name="Plant J.">
        <title>The medicinal plant Andrographis paniculata genome provides insight into biosynthesis of the bioactive diterpenoid neoandrographolide.</title>
        <authorList>
            <person name="Sun W."/>
            <person name="Leng L."/>
            <person name="Yin Q."/>
            <person name="Xu M."/>
            <person name="Huang M."/>
            <person name="Xu Z."/>
            <person name="Zhang Y."/>
            <person name="Yao H."/>
            <person name="Wang C."/>
            <person name="Xiong C."/>
            <person name="Chen S."/>
            <person name="Jiang C."/>
            <person name="Xie N."/>
            <person name="Zheng X."/>
            <person name="Wang Y."/>
            <person name="Song C."/>
            <person name="Peters R.J."/>
            <person name="Chen S."/>
        </authorList>
    </citation>
    <scope>NUCLEOTIDE SEQUENCE</scope>
    <source>
        <strain evidence="6">CXL_9888</strain>
    </source>
</reference>
<dbReference type="CDD" id="cd03784">
    <property type="entry name" value="GT1_Gtf-like"/>
    <property type="match status" value="1"/>
</dbReference>
<evidence type="ECO:0000256" key="1">
    <source>
        <dbReference type="ARBA" id="ARBA00009995"/>
    </source>
</evidence>
<proteinExistence type="evidence at transcript level"/>
<name>A0A3S7QI85_ANDPA</name>
<evidence type="ECO:0000313" key="6">
    <source>
        <dbReference type="EMBL" id="AXL95249.1"/>
    </source>
</evidence>
<dbReference type="PANTHER" id="PTHR48048:SF30">
    <property type="entry name" value="GLYCOSYLTRANSFERASE"/>
    <property type="match status" value="1"/>
</dbReference>
<accession>A0A3S7QI85</accession>
<dbReference type="PROSITE" id="PS00375">
    <property type="entry name" value="UDPGT"/>
    <property type="match status" value="1"/>
</dbReference>
<dbReference type="InterPro" id="IPR035595">
    <property type="entry name" value="UDP_glycos_trans_CS"/>
</dbReference>
<evidence type="ECO:0000256" key="2">
    <source>
        <dbReference type="ARBA" id="ARBA00022676"/>
    </source>
</evidence>
<sequence>METIVLYPSPGMGHVIAMVELAKFILRRRPSTAIAVLIAPPSFNTGSTAAYIRRISATVPSITFHHLPQVTVHDFSSFPSMESVIFHVLRRSNDAVRRTLEQISASAAVSAFIIDFFCPSLAIAKELRIPTYYFITSGACILAFFLCLPEIDETTTESFRDMNTSLNVPGIPAIVPAKDMILPLLDRDSSDYDDFVKFSFDLVKSDGIIVNTFENLETKALRSIREGKCNPGGRTPPVYCVGPLLDSDGHHGGDNECLRWLDGQPERSVVFLCFGSLGLHSAEQLREIAGGLERSGERFLWVVRSPPTADPRKRFEPPPPELERLLPAGFLERTKDRGFVVESWAPQVAVLNHGAVGGFVTHCGWNSVLEAVCAGVPMVAWPIYAEQKMNRVVMVEDMKLAVSMEAAADGFVAAAEVERRVKEVMEAESEVRKVVEVMCQEAKAAVSDGGSSIAALEKLLDLWTSRGK</sequence>
<dbReference type="EMBL" id="MF285074">
    <property type="protein sequence ID" value="AXL95249.1"/>
    <property type="molecule type" value="mRNA"/>
</dbReference>
<dbReference type="InterPro" id="IPR050481">
    <property type="entry name" value="UDP-glycosyltransf_plant"/>
</dbReference>
<dbReference type="SUPFAM" id="SSF53756">
    <property type="entry name" value="UDP-Glycosyltransferase/glycogen phosphorylase"/>
    <property type="match status" value="1"/>
</dbReference>
<organism evidence="6">
    <name type="scientific">Andrographis paniculata</name>
    <name type="common">Creat</name>
    <name type="synonym">Justicia paniculata</name>
    <dbReference type="NCBI Taxonomy" id="175694"/>
    <lineage>
        <taxon>Eukaryota</taxon>
        <taxon>Viridiplantae</taxon>
        <taxon>Streptophyta</taxon>
        <taxon>Embryophyta</taxon>
        <taxon>Tracheophyta</taxon>
        <taxon>Spermatophyta</taxon>
        <taxon>Magnoliopsida</taxon>
        <taxon>eudicotyledons</taxon>
        <taxon>Gunneridae</taxon>
        <taxon>Pentapetalae</taxon>
        <taxon>asterids</taxon>
        <taxon>lamiids</taxon>
        <taxon>Lamiales</taxon>
        <taxon>Acanthaceae</taxon>
        <taxon>Acanthoideae</taxon>
        <taxon>Andrographideae</taxon>
        <taxon>Andrographis</taxon>
    </lineage>
</organism>
<dbReference type="AlphaFoldDB" id="A0A3S7QI85"/>
<protein>
    <recommendedName>
        <fullName evidence="5">Glycosyltransferase</fullName>
        <ecNumber evidence="5">2.4.1.-</ecNumber>
    </recommendedName>
</protein>
<comment type="similarity">
    <text evidence="1 4">Belongs to the UDP-glycosyltransferase family.</text>
</comment>
<dbReference type="EC" id="2.4.1.-" evidence="5"/>
<dbReference type="GO" id="GO:0035251">
    <property type="term" value="F:UDP-glucosyltransferase activity"/>
    <property type="evidence" value="ECO:0007669"/>
    <property type="project" value="InterPro"/>
</dbReference>
<dbReference type="FunFam" id="3.40.50.2000:FF:000095">
    <property type="entry name" value="Glycosyltransferase"/>
    <property type="match status" value="1"/>
</dbReference>
<evidence type="ECO:0000256" key="3">
    <source>
        <dbReference type="ARBA" id="ARBA00022679"/>
    </source>
</evidence>